<sequence length="336" mass="39588">MIPETPIIWQQYHALLEHLPEMHTQYPIINGHFRRLDSGIAGEDNLEYHLHQAYIPSFQLIKRLRLEHHSSFQLDWIILTPGFRVILEVKNYTGIIYFDPKSNQLIREKDGITRTFDDPLLQVDRQYANLRTYLSDHEIQQLPVYRAAVFVNHHAILQLHDYPEHHRILTSQAVPAFLEKLSAKHSPAITEQQNRALVEFLQENHQERSISILEKHHILWEDLIKGVPCPHCQRRGMLRERMRWQCSYCGTRSNDAHLSMLYHLALLTGNRLTKKLVQEFLMLDSPEATRKLILRAGYIKFGESKQVYYSHPYLVQFFKSGQQMRKSGQQIQKSGQ</sequence>
<organism evidence="2 3">
    <name type="scientific">Gracilibacillus orientalis</name>
    <dbReference type="NCBI Taxonomy" id="334253"/>
    <lineage>
        <taxon>Bacteria</taxon>
        <taxon>Bacillati</taxon>
        <taxon>Bacillota</taxon>
        <taxon>Bacilli</taxon>
        <taxon>Bacillales</taxon>
        <taxon>Bacillaceae</taxon>
        <taxon>Gracilibacillus</taxon>
    </lineage>
</organism>
<accession>A0A1I4NQ60</accession>
<evidence type="ECO:0000313" key="3">
    <source>
        <dbReference type="Proteomes" id="UP000198565"/>
    </source>
</evidence>
<dbReference type="Proteomes" id="UP000198565">
    <property type="component" value="Unassembled WGS sequence"/>
</dbReference>
<dbReference type="RefSeq" id="WP_091484608.1">
    <property type="nucleotide sequence ID" value="NZ_FOTR01000009.1"/>
</dbReference>
<keyword evidence="3" id="KW-1185">Reference proteome</keyword>
<dbReference type="Pfam" id="PF08378">
    <property type="entry name" value="NERD"/>
    <property type="match status" value="1"/>
</dbReference>
<reference evidence="3" key="1">
    <citation type="submission" date="2016-10" db="EMBL/GenBank/DDBJ databases">
        <authorList>
            <person name="Varghese N."/>
            <person name="Submissions S."/>
        </authorList>
    </citation>
    <scope>NUCLEOTIDE SEQUENCE [LARGE SCALE GENOMIC DNA]</scope>
    <source>
        <strain evidence="3">CGMCC 1.4250</strain>
    </source>
</reference>
<dbReference type="AlphaFoldDB" id="A0A1I4NQ60"/>
<dbReference type="STRING" id="334253.SAMN04487943_10977"/>
<evidence type="ECO:0000313" key="2">
    <source>
        <dbReference type="EMBL" id="SFM17641.1"/>
    </source>
</evidence>
<gene>
    <name evidence="2" type="ORF">SAMN04487943_10977</name>
</gene>
<proteinExistence type="predicted"/>
<dbReference type="PROSITE" id="PS50965">
    <property type="entry name" value="NERD"/>
    <property type="match status" value="1"/>
</dbReference>
<dbReference type="EMBL" id="FOTR01000009">
    <property type="protein sequence ID" value="SFM17641.1"/>
    <property type="molecule type" value="Genomic_DNA"/>
</dbReference>
<dbReference type="OrthoDB" id="569879at2"/>
<name>A0A1I4NQ60_9BACI</name>
<protein>
    <submittedName>
        <fullName evidence="2">Nuclease-related domain-containing protein</fullName>
    </submittedName>
</protein>
<dbReference type="InterPro" id="IPR011528">
    <property type="entry name" value="NERD"/>
</dbReference>
<feature type="domain" description="NERD" evidence="1">
    <location>
        <begin position="38"/>
        <end position="153"/>
    </location>
</feature>
<evidence type="ECO:0000259" key="1">
    <source>
        <dbReference type="PROSITE" id="PS50965"/>
    </source>
</evidence>